<accession>A0ABS8HWT3</accession>
<dbReference type="RefSeq" id="WP_229536581.1">
    <property type="nucleotide sequence ID" value="NZ_JAJHJB010000037.1"/>
</dbReference>
<protein>
    <submittedName>
        <fullName evidence="1">Uncharacterized protein</fullName>
    </submittedName>
</protein>
<organism evidence="1 2">
    <name type="scientific">Pelosinus baikalensis</name>
    <dbReference type="NCBI Taxonomy" id="2892015"/>
    <lineage>
        <taxon>Bacteria</taxon>
        <taxon>Bacillati</taxon>
        <taxon>Bacillota</taxon>
        <taxon>Negativicutes</taxon>
        <taxon>Selenomonadales</taxon>
        <taxon>Sporomusaceae</taxon>
        <taxon>Pelosinus</taxon>
    </lineage>
</organism>
<name>A0ABS8HWT3_9FIRM</name>
<dbReference type="EMBL" id="JAJHJB010000037">
    <property type="protein sequence ID" value="MCC5467614.1"/>
    <property type="molecule type" value="Genomic_DNA"/>
</dbReference>
<evidence type="ECO:0000313" key="1">
    <source>
        <dbReference type="EMBL" id="MCC5467614.1"/>
    </source>
</evidence>
<comment type="caution">
    <text evidence="1">The sequence shown here is derived from an EMBL/GenBank/DDBJ whole genome shotgun (WGS) entry which is preliminary data.</text>
</comment>
<dbReference type="Proteomes" id="UP001165492">
    <property type="component" value="Unassembled WGS sequence"/>
</dbReference>
<gene>
    <name evidence="1" type="ORF">LMF89_19965</name>
</gene>
<evidence type="ECO:0000313" key="2">
    <source>
        <dbReference type="Proteomes" id="UP001165492"/>
    </source>
</evidence>
<keyword evidence="2" id="KW-1185">Reference proteome</keyword>
<reference evidence="1" key="1">
    <citation type="submission" date="2021-11" db="EMBL/GenBank/DDBJ databases">
        <title>Description of a new species Pelosinus isolated from the bottom sediments of Lake Baikal.</title>
        <authorList>
            <person name="Zakharyuk A."/>
        </authorList>
    </citation>
    <scope>NUCLEOTIDE SEQUENCE</scope>
    <source>
        <strain evidence="1">Bkl1</strain>
    </source>
</reference>
<proteinExistence type="predicted"/>
<sequence>MTSEINTEGNVTMTTMNSEGTQASEILNVVTTRKVREKFAKAQAKQVN</sequence>